<dbReference type="Proteomes" id="UP000256970">
    <property type="component" value="Unassembled WGS sequence"/>
</dbReference>
<evidence type="ECO:0000256" key="6">
    <source>
        <dbReference type="ARBA" id="ARBA00022946"/>
    </source>
</evidence>
<proteinExistence type="inferred from homology"/>
<keyword evidence="5 10" id="KW-0808">Transferase</keyword>
<dbReference type="SUPFAM" id="SSF101790">
    <property type="entry name" value="Aminomethyltransferase beta-barrel domain"/>
    <property type="match status" value="1"/>
</dbReference>
<evidence type="ECO:0000256" key="10">
    <source>
        <dbReference type="RuleBase" id="RU003981"/>
    </source>
</evidence>
<dbReference type="NCBIfam" id="NF001567">
    <property type="entry name" value="PRK00389.1"/>
    <property type="match status" value="1"/>
</dbReference>
<dbReference type="Gene3D" id="4.10.1250.10">
    <property type="entry name" value="Aminomethyltransferase fragment"/>
    <property type="match status" value="1"/>
</dbReference>
<evidence type="ECO:0000313" key="14">
    <source>
        <dbReference type="Proteomes" id="UP000256970"/>
    </source>
</evidence>
<evidence type="ECO:0000313" key="13">
    <source>
        <dbReference type="EMBL" id="SZX76482.1"/>
    </source>
</evidence>
<dbReference type="EC" id="2.1.2.10" evidence="10"/>
<organism evidence="13 14">
    <name type="scientific">Tetradesmus obliquus</name>
    <name type="common">Green alga</name>
    <name type="synonym">Acutodesmus obliquus</name>
    <dbReference type="NCBI Taxonomy" id="3088"/>
    <lineage>
        <taxon>Eukaryota</taxon>
        <taxon>Viridiplantae</taxon>
        <taxon>Chlorophyta</taxon>
        <taxon>core chlorophytes</taxon>
        <taxon>Chlorophyceae</taxon>
        <taxon>CS clade</taxon>
        <taxon>Sphaeropleales</taxon>
        <taxon>Scenedesmaceae</taxon>
        <taxon>Tetradesmus</taxon>
    </lineage>
</organism>
<evidence type="ECO:0000256" key="8">
    <source>
        <dbReference type="ARBA" id="ARBA00047665"/>
    </source>
</evidence>
<dbReference type="FunFam" id="2.40.30.110:FF:000002">
    <property type="entry name" value="Aminomethyltransferase"/>
    <property type="match status" value="1"/>
</dbReference>
<evidence type="ECO:0000256" key="4">
    <source>
        <dbReference type="ARBA" id="ARBA00022576"/>
    </source>
</evidence>
<keyword evidence="7 10" id="KW-0496">Mitochondrion</keyword>
<dbReference type="InterPro" id="IPR028896">
    <property type="entry name" value="GcvT/YgfZ/DmdA"/>
</dbReference>
<sequence>MRRSVSKVLPQLLRSNAAASSPAIQQIGFKLHLVRAFADDTNLKRTALYEFHVAHGGKMVPFAGWSMPIQYKDSIMDSTKWCREHASLFDVAHMCGLSLTGKDAVQFLEGLVTGDIAGLADGTGSLSVFTNERGGIIDDTVITKVSANDIYLVVNAGCREKDLEHIGKHLDAAKAKGMDVTMTIHDDRGLLALQGPSAMPVLQKMTQFDLSKFYFGMFAKFDIKGVPCWVTRTGYTGEDGFELSIPNSGMNTIAEALVADSEVRLAGLGPRDSLRLEAGLCLYGNDLEQHITPIEAGLAWTVGKRRREKFDFLGGERIKQQLADGVPIRRRIKQQLADGVPIRRVGFISAGAPARQHSDITTPDGTVIGEVTSGAFSPCLKKNIAMGYINKPHDKAGTEVKLVVRGKANNAVVTKMPFVKTTYYKG</sequence>
<dbReference type="PIRSF" id="PIRSF006487">
    <property type="entry name" value="GcvT"/>
    <property type="match status" value="1"/>
</dbReference>
<dbReference type="Gene3D" id="3.30.70.1400">
    <property type="entry name" value="Aminomethyltransferase beta-barrel domains"/>
    <property type="match status" value="1"/>
</dbReference>
<evidence type="ECO:0000256" key="1">
    <source>
        <dbReference type="ARBA" id="ARBA00004173"/>
    </source>
</evidence>
<evidence type="ECO:0000256" key="2">
    <source>
        <dbReference type="ARBA" id="ARBA00008609"/>
    </source>
</evidence>
<dbReference type="Pfam" id="PF01571">
    <property type="entry name" value="GCV_T"/>
    <property type="match status" value="1"/>
</dbReference>
<dbReference type="FunFam" id="4.10.1250.10:FF:000002">
    <property type="entry name" value="Aminomethyltransferase"/>
    <property type="match status" value="1"/>
</dbReference>
<feature type="binding site" evidence="9">
    <location>
        <position position="242"/>
    </location>
    <ligand>
        <name>substrate</name>
    </ligand>
</feature>
<evidence type="ECO:0000256" key="7">
    <source>
        <dbReference type="ARBA" id="ARBA00023128"/>
    </source>
</evidence>
<evidence type="ECO:0000259" key="11">
    <source>
        <dbReference type="Pfam" id="PF01571"/>
    </source>
</evidence>
<dbReference type="GO" id="GO:0005960">
    <property type="term" value="C:glycine cleavage complex"/>
    <property type="evidence" value="ECO:0007669"/>
    <property type="project" value="InterPro"/>
</dbReference>
<evidence type="ECO:0000256" key="5">
    <source>
        <dbReference type="ARBA" id="ARBA00022679"/>
    </source>
</evidence>
<protein>
    <recommendedName>
        <fullName evidence="10">Aminomethyltransferase</fullName>
        <ecNumber evidence="10">2.1.2.10</ecNumber>
    </recommendedName>
    <alternativeName>
        <fullName evidence="10">Glycine cleavage system T protein</fullName>
    </alternativeName>
</protein>
<accession>A0A383WGY4</accession>
<dbReference type="InterPro" id="IPR013977">
    <property type="entry name" value="GcvT_C"/>
</dbReference>
<dbReference type="AlphaFoldDB" id="A0A383WGY4"/>
<dbReference type="EMBL" id="FNXT01001259">
    <property type="protein sequence ID" value="SZX76482.1"/>
    <property type="molecule type" value="Genomic_DNA"/>
</dbReference>
<comment type="subcellular location">
    <subcellularLocation>
        <location evidence="1 10">Mitochondrion</location>
    </subcellularLocation>
</comment>
<dbReference type="InterPro" id="IPR006222">
    <property type="entry name" value="GCVT_N"/>
</dbReference>
<dbReference type="GO" id="GO:0008483">
    <property type="term" value="F:transaminase activity"/>
    <property type="evidence" value="ECO:0007669"/>
    <property type="project" value="UniProtKB-KW"/>
</dbReference>
<dbReference type="GO" id="GO:0004047">
    <property type="term" value="F:aminomethyltransferase activity"/>
    <property type="evidence" value="ECO:0007669"/>
    <property type="project" value="UniProtKB-EC"/>
</dbReference>
<evidence type="ECO:0000256" key="9">
    <source>
        <dbReference type="PIRSR" id="PIRSR006487-1"/>
    </source>
</evidence>
<keyword evidence="6 10" id="KW-0809">Transit peptide</keyword>
<gene>
    <name evidence="13" type="ORF">BQ4739_LOCUS16865</name>
</gene>
<dbReference type="GO" id="GO:0006546">
    <property type="term" value="P:glycine catabolic process"/>
    <property type="evidence" value="ECO:0007669"/>
    <property type="project" value="InterPro"/>
</dbReference>
<dbReference type="PANTHER" id="PTHR43757:SF2">
    <property type="entry name" value="AMINOMETHYLTRANSFERASE, MITOCHONDRIAL"/>
    <property type="match status" value="1"/>
</dbReference>
<dbReference type="Pfam" id="PF08669">
    <property type="entry name" value="GCV_T_C"/>
    <property type="match status" value="1"/>
</dbReference>
<reference evidence="13 14" key="1">
    <citation type="submission" date="2016-10" db="EMBL/GenBank/DDBJ databases">
        <authorList>
            <person name="Cai Z."/>
        </authorList>
    </citation>
    <scope>NUCLEOTIDE SEQUENCE [LARGE SCALE GENOMIC DNA]</scope>
</reference>
<evidence type="ECO:0000259" key="12">
    <source>
        <dbReference type="Pfam" id="PF08669"/>
    </source>
</evidence>
<comment type="similarity">
    <text evidence="2 10">Belongs to the GcvT family.</text>
</comment>
<comment type="function">
    <text evidence="10">The glycine cleavage system catalyzes the degradation of glycine.</text>
</comment>
<dbReference type="InterPro" id="IPR006223">
    <property type="entry name" value="GcvT"/>
</dbReference>
<dbReference type="SUPFAM" id="SSF103025">
    <property type="entry name" value="Folate-binding domain"/>
    <property type="match status" value="1"/>
</dbReference>
<feature type="domain" description="GCVT N-terminal" evidence="11">
    <location>
        <begin position="48"/>
        <end position="304"/>
    </location>
</feature>
<keyword evidence="4 10" id="KW-0032">Aminotransferase</keyword>
<feature type="domain" description="Aminomethyltransferase C-terminal" evidence="12">
    <location>
        <begin position="343"/>
        <end position="420"/>
    </location>
</feature>
<dbReference type="PANTHER" id="PTHR43757">
    <property type="entry name" value="AMINOMETHYLTRANSFERASE"/>
    <property type="match status" value="1"/>
</dbReference>
<dbReference type="GO" id="GO:0005739">
    <property type="term" value="C:mitochondrion"/>
    <property type="evidence" value="ECO:0007669"/>
    <property type="project" value="UniProtKB-SubCell"/>
</dbReference>
<comment type="subunit">
    <text evidence="3 10">The glycine cleavage system is composed of four proteins: P, T, L and H.</text>
</comment>
<dbReference type="Gene3D" id="3.30.1360.120">
    <property type="entry name" value="Probable tRNA modification gtpase trme, domain 1"/>
    <property type="match status" value="1"/>
</dbReference>
<dbReference type="NCBIfam" id="TIGR00528">
    <property type="entry name" value="gcvT"/>
    <property type="match status" value="1"/>
</dbReference>
<dbReference type="InterPro" id="IPR027266">
    <property type="entry name" value="TrmE/GcvT-like"/>
</dbReference>
<dbReference type="STRING" id="3088.A0A383WGY4"/>
<keyword evidence="14" id="KW-1185">Reference proteome</keyword>
<evidence type="ECO:0000256" key="3">
    <source>
        <dbReference type="ARBA" id="ARBA00011690"/>
    </source>
</evidence>
<dbReference type="Gene3D" id="2.40.30.110">
    <property type="entry name" value="Aminomethyltransferase beta-barrel domains"/>
    <property type="match status" value="1"/>
</dbReference>
<name>A0A383WGY4_TETOB</name>
<comment type="catalytic activity">
    <reaction evidence="8 10">
        <text>N(6)-[(R)-S(8)-aminomethyldihydrolipoyl]-L-lysyl-[protein] + (6S)-5,6,7,8-tetrahydrofolate = N(6)-[(R)-dihydrolipoyl]-L-lysyl-[protein] + (6R)-5,10-methylene-5,6,7,8-tetrahydrofolate + NH4(+)</text>
        <dbReference type="Rhea" id="RHEA:16945"/>
        <dbReference type="Rhea" id="RHEA-COMP:10475"/>
        <dbReference type="Rhea" id="RHEA-COMP:10492"/>
        <dbReference type="ChEBI" id="CHEBI:15636"/>
        <dbReference type="ChEBI" id="CHEBI:28938"/>
        <dbReference type="ChEBI" id="CHEBI:57453"/>
        <dbReference type="ChEBI" id="CHEBI:83100"/>
        <dbReference type="ChEBI" id="CHEBI:83143"/>
        <dbReference type="EC" id="2.1.2.10"/>
    </reaction>
</comment>
<dbReference type="FunFam" id="3.30.70.1400:FF:000001">
    <property type="entry name" value="Aminomethyltransferase"/>
    <property type="match status" value="1"/>
</dbReference>
<dbReference type="InterPro" id="IPR029043">
    <property type="entry name" value="GcvT/YgfZ_C"/>
</dbReference>